<feature type="region of interest" description="Disordered" evidence="1">
    <location>
        <begin position="168"/>
        <end position="212"/>
    </location>
</feature>
<dbReference type="AlphaFoldDB" id="A0A3S1AVF8"/>
<keyword evidence="3" id="KW-1185">Reference proteome</keyword>
<feature type="compositionally biased region" description="Polar residues" evidence="1">
    <location>
        <begin position="168"/>
        <end position="178"/>
    </location>
</feature>
<name>A0A3S1AVF8_ELYCH</name>
<sequence>SGSSDSESLPDSQLEKTQDESIFNGNAELVRSDCENPKDAQTCVNKSAHSLNADCENSKDLNLDQDAWPMDSATQMLMDLSVPTLEALIQNITSSPLEQALQGFEDLFEERQDIPSETESYDTSLKAAEGPTNTDLPDEDAEPVNDARDPDYECPSAETEHAILCTSMTEVAGPTNTDLADEDAEPVSDARDPDFECPSAEESLTEEDNPDP</sequence>
<feature type="non-terminal residue" evidence="2">
    <location>
        <position position="1"/>
    </location>
</feature>
<evidence type="ECO:0000313" key="3">
    <source>
        <dbReference type="Proteomes" id="UP000271974"/>
    </source>
</evidence>
<evidence type="ECO:0000313" key="2">
    <source>
        <dbReference type="EMBL" id="RUS68417.1"/>
    </source>
</evidence>
<reference evidence="2 3" key="1">
    <citation type="submission" date="2019-01" db="EMBL/GenBank/DDBJ databases">
        <title>A draft genome assembly of the solar-powered sea slug Elysia chlorotica.</title>
        <authorList>
            <person name="Cai H."/>
            <person name="Li Q."/>
            <person name="Fang X."/>
            <person name="Li J."/>
            <person name="Curtis N.E."/>
            <person name="Altenburger A."/>
            <person name="Shibata T."/>
            <person name="Feng M."/>
            <person name="Maeda T."/>
            <person name="Schwartz J.A."/>
            <person name="Shigenobu S."/>
            <person name="Lundholm N."/>
            <person name="Nishiyama T."/>
            <person name="Yang H."/>
            <person name="Hasebe M."/>
            <person name="Li S."/>
            <person name="Pierce S.K."/>
            <person name="Wang J."/>
        </authorList>
    </citation>
    <scope>NUCLEOTIDE SEQUENCE [LARGE SCALE GENOMIC DNA]</scope>
    <source>
        <strain evidence="2">EC2010</strain>
        <tissue evidence="2">Whole organism of an adult</tissue>
    </source>
</reference>
<gene>
    <name evidence="2" type="ORF">EGW08_023821</name>
</gene>
<feature type="region of interest" description="Disordered" evidence="1">
    <location>
        <begin position="1"/>
        <end position="22"/>
    </location>
</feature>
<dbReference type="Proteomes" id="UP000271974">
    <property type="component" value="Unassembled WGS sequence"/>
</dbReference>
<feature type="compositionally biased region" description="Acidic residues" evidence="1">
    <location>
        <begin position="203"/>
        <end position="212"/>
    </location>
</feature>
<feature type="region of interest" description="Disordered" evidence="1">
    <location>
        <begin position="111"/>
        <end position="154"/>
    </location>
</feature>
<feature type="non-terminal residue" evidence="2">
    <location>
        <position position="212"/>
    </location>
</feature>
<organism evidence="2 3">
    <name type="scientific">Elysia chlorotica</name>
    <name type="common">Eastern emerald elysia</name>
    <name type="synonym">Sea slug</name>
    <dbReference type="NCBI Taxonomy" id="188477"/>
    <lineage>
        <taxon>Eukaryota</taxon>
        <taxon>Metazoa</taxon>
        <taxon>Spiralia</taxon>
        <taxon>Lophotrochozoa</taxon>
        <taxon>Mollusca</taxon>
        <taxon>Gastropoda</taxon>
        <taxon>Heterobranchia</taxon>
        <taxon>Euthyneura</taxon>
        <taxon>Panpulmonata</taxon>
        <taxon>Sacoglossa</taxon>
        <taxon>Placobranchoidea</taxon>
        <taxon>Plakobranchidae</taxon>
        <taxon>Elysia</taxon>
    </lineage>
</organism>
<dbReference type="EMBL" id="RQTK01003344">
    <property type="protein sequence ID" value="RUS68417.1"/>
    <property type="molecule type" value="Genomic_DNA"/>
</dbReference>
<protein>
    <submittedName>
        <fullName evidence="2">Uncharacterized protein</fullName>
    </submittedName>
</protein>
<evidence type="ECO:0000256" key="1">
    <source>
        <dbReference type="SAM" id="MobiDB-lite"/>
    </source>
</evidence>
<proteinExistence type="predicted"/>
<accession>A0A3S1AVF8</accession>
<comment type="caution">
    <text evidence="2">The sequence shown here is derived from an EMBL/GenBank/DDBJ whole genome shotgun (WGS) entry which is preliminary data.</text>
</comment>
<feature type="compositionally biased region" description="Low complexity" evidence="1">
    <location>
        <begin position="1"/>
        <end position="12"/>
    </location>
</feature>